<dbReference type="Proteomes" id="UP000294937">
    <property type="component" value="Unassembled WGS sequence"/>
</dbReference>
<dbReference type="InterPro" id="IPR011642">
    <property type="entry name" value="Gate_dom"/>
</dbReference>
<keyword evidence="4" id="KW-1185">Reference proteome</keyword>
<feature type="domain" description="Nucleoside transporter/FeoB GTPase Gate" evidence="2">
    <location>
        <begin position="178"/>
        <end position="265"/>
    </location>
</feature>
<evidence type="ECO:0000313" key="3">
    <source>
        <dbReference type="EMBL" id="TCS95109.1"/>
    </source>
</evidence>
<protein>
    <submittedName>
        <fullName evidence="3">Nucleoside recognition protein</fullName>
    </submittedName>
</protein>
<evidence type="ECO:0000259" key="2">
    <source>
        <dbReference type="Pfam" id="PF07670"/>
    </source>
</evidence>
<sequence>MKSISWKKGLQSGIRTLWELAKIIFPITVIIQIIQYTPLMDWLTKGIAPFMSWIGLSGDAAIPLVLGNVLNLYAAIGAILTLDLSVKEVFILATMLSFSHNMFIESAICKRVGVSTWLIVSIRIGLAMISAFLIHWIWQGGSEPATMVAIQEVEIAPVGWGEIIWFAVLKAANGVGMLAIIIIPLMFAIQILKDFNGLNWFASKMSPLLKPFGVTPKGSITMTSGLLAGLMFGAGLILEQAKENPLPKRDITIIFIFLAVCHAVIEDTLIFIPLGIPVIYLLLIRVMTALVLTWVVAKFWNHSSRQKVDVAVSSS</sequence>
<comment type="caution">
    <text evidence="3">The sequence shown here is derived from an EMBL/GenBank/DDBJ whole genome shotgun (WGS) entry which is preliminary data.</text>
</comment>
<dbReference type="RefSeq" id="WP_131924461.1">
    <property type="nucleotide sequence ID" value="NZ_SMAG01000003.1"/>
</dbReference>
<feature type="transmembrane region" description="Helical" evidence="1">
    <location>
        <begin position="114"/>
        <end position="138"/>
    </location>
</feature>
<feature type="transmembrane region" description="Helical" evidence="1">
    <location>
        <begin position="218"/>
        <end position="238"/>
    </location>
</feature>
<dbReference type="AlphaFoldDB" id="A0A4R3L6A6"/>
<dbReference type="OrthoDB" id="9779080at2"/>
<keyword evidence="1" id="KW-0472">Membrane</keyword>
<feature type="transmembrane region" description="Helical" evidence="1">
    <location>
        <begin position="171"/>
        <end position="192"/>
    </location>
</feature>
<accession>A0A4R3L6A6</accession>
<reference evidence="3 4" key="1">
    <citation type="submission" date="2019-03" db="EMBL/GenBank/DDBJ databases">
        <title>Genomic Encyclopedia of Type Strains, Phase IV (KMG-IV): sequencing the most valuable type-strain genomes for metagenomic binning, comparative biology and taxonomic classification.</title>
        <authorList>
            <person name="Goeker M."/>
        </authorList>
    </citation>
    <scope>NUCLEOTIDE SEQUENCE [LARGE SCALE GENOMIC DNA]</scope>
    <source>
        <strain evidence="3 4">DSM 45707</strain>
    </source>
</reference>
<dbReference type="EMBL" id="SMAG01000003">
    <property type="protein sequence ID" value="TCS95109.1"/>
    <property type="molecule type" value="Genomic_DNA"/>
</dbReference>
<evidence type="ECO:0000313" key="4">
    <source>
        <dbReference type="Proteomes" id="UP000294937"/>
    </source>
</evidence>
<keyword evidence="1" id="KW-0812">Transmembrane</keyword>
<keyword evidence="1" id="KW-1133">Transmembrane helix</keyword>
<organism evidence="3 4">
    <name type="scientific">Hazenella coriacea</name>
    <dbReference type="NCBI Taxonomy" id="1179467"/>
    <lineage>
        <taxon>Bacteria</taxon>
        <taxon>Bacillati</taxon>
        <taxon>Bacillota</taxon>
        <taxon>Bacilli</taxon>
        <taxon>Bacillales</taxon>
        <taxon>Thermoactinomycetaceae</taxon>
        <taxon>Hazenella</taxon>
    </lineage>
</organism>
<feature type="transmembrane region" description="Helical" evidence="1">
    <location>
        <begin position="60"/>
        <end position="82"/>
    </location>
</feature>
<dbReference type="Pfam" id="PF07670">
    <property type="entry name" value="Gate"/>
    <property type="match status" value="2"/>
</dbReference>
<proteinExistence type="predicted"/>
<feature type="transmembrane region" description="Helical" evidence="1">
    <location>
        <begin position="278"/>
        <end position="297"/>
    </location>
</feature>
<gene>
    <name evidence="3" type="ORF">EDD58_103535</name>
</gene>
<evidence type="ECO:0000256" key="1">
    <source>
        <dbReference type="SAM" id="Phobius"/>
    </source>
</evidence>
<feature type="transmembrane region" description="Helical" evidence="1">
    <location>
        <begin position="250"/>
        <end position="272"/>
    </location>
</feature>
<name>A0A4R3L6A6_9BACL</name>
<feature type="domain" description="Nucleoside transporter/FeoB GTPase Gate" evidence="2">
    <location>
        <begin position="18"/>
        <end position="100"/>
    </location>
</feature>
<feature type="transmembrane region" description="Helical" evidence="1">
    <location>
        <begin position="20"/>
        <end position="40"/>
    </location>
</feature>